<evidence type="ECO:0000313" key="3">
    <source>
        <dbReference type="Proteomes" id="UP001623348"/>
    </source>
</evidence>
<comment type="caution">
    <text evidence="2">The sequence shown here is derived from an EMBL/GenBank/DDBJ whole genome shotgun (WGS) entry which is preliminary data.</text>
</comment>
<accession>A0ABC9Y3Y7</accession>
<name>A0ABC9Y3Y7_GRUJA</name>
<organism evidence="2 3">
    <name type="scientific">Grus japonensis</name>
    <name type="common">Japanese crane</name>
    <name type="synonym">Red-crowned crane</name>
    <dbReference type="NCBI Taxonomy" id="30415"/>
    <lineage>
        <taxon>Eukaryota</taxon>
        <taxon>Metazoa</taxon>
        <taxon>Chordata</taxon>
        <taxon>Craniata</taxon>
        <taxon>Vertebrata</taxon>
        <taxon>Euteleostomi</taxon>
        <taxon>Archelosauria</taxon>
        <taxon>Archosauria</taxon>
        <taxon>Dinosauria</taxon>
        <taxon>Saurischia</taxon>
        <taxon>Theropoda</taxon>
        <taxon>Coelurosauria</taxon>
        <taxon>Aves</taxon>
        <taxon>Neognathae</taxon>
        <taxon>Neoaves</taxon>
        <taxon>Gruiformes</taxon>
        <taxon>Gruidae</taxon>
        <taxon>Grus</taxon>
    </lineage>
</organism>
<protein>
    <recommendedName>
        <fullName evidence="1">Reverse transcriptase domain-containing protein</fullName>
    </recommendedName>
</protein>
<dbReference type="EMBL" id="BAAFJT010000040">
    <property type="protein sequence ID" value="GAB0204673.1"/>
    <property type="molecule type" value="Genomic_DNA"/>
</dbReference>
<evidence type="ECO:0000259" key="1">
    <source>
        <dbReference type="Pfam" id="PF00078"/>
    </source>
</evidence>
<feature type="domain" description="Reverse transcriptase" evidence="1">
    <location>
        <begin position="118"/>
        <end position="241"/>
    </location>
</feature>
<sequence>MKFNKGKCRVLHLGRNNPKHQYRLGADLLGSSSAEKDLGVLADNKLSMSQQCAHVAKKANGILGHIKKSVASRSREVLLPLSSALVRPRLEFCVQLVAHKHKQGIENRVKSVNKRKNRKEDPGNCRTVSLTSVPGKIMEQILLEAMLRHMEDREVIRDSQHGFTKDKSCMANIVAFYDAVTTSADEGRATDVIYLDFFKAFGTVSYNILLSKLERYQFDGWTIQWIRNCWMVASVVVNVQMETGDEWCPSGVHIGTSTI</sequence>
<dbReference type="PANTHER" id="PTHR33332">
    <property type="entry name" value="REVERSE TRANSCRIPTASE DOMAIN-CONTAINING PROTEIN"/>
    <property type="match status" value="1"/>
</dbReference>
<keyword evidence="3" id="KW-1185">Reference proteome</keyword>
<dbReference type="InterPro" id="IPR000477">
    <property type="entry name" value="RT_dom"/>
</dbReference>
<dbReference type="AlphaFoldDB" id="A0ABC9Y3Y7"/>
<dbReference type="Pfam" id="PF00078">
    <property type="entry name" value="RVT_1"/>
    <property type="match status" value="1"/>
</dbReference>
<dbReference type="Proteomes" id="UP001623348">
    <property type="component" value="Unassembled WGS sequence"/>
</dbReference>
<proteinExistence type="predicted"/>
<reference evidence="2 3" key="1">
    <citation type="submission" date="2024-06" db="EMBL/GenBank/DDBJ databases">
        <title>The draft genome of Grus japonensis, version 3.</title>
        <authorList>
            <person name="Nabeshima K."/>
            <person name="Suzuki S."/>
            <person name="Onuma M."/>
        </authorList>
    </citation>
    <scope>NUCLEOTIDE SEQUENCE [LARGE SCALE GENOMIC DNA]</scope>
    <source>
        <strain evidence="2 3">451A</strain>
    </source>
</reference>
<evidence type="ECO:0000313" key="2">
    <source>
        <dbReference type="EMBL" id="GAB0204673.1"/>
    </source>
</evidence>
<gene>
    <name evidence="2" type="ORF">GRJ2_002932900</name>
</gene>